<evidence type="ECO:0000259" key="13">
    <source>
        <dbReference type="SMART" id="SM01217"/>
    </source>
</evidence>
<comment type="pathway">
    <text evidence="1">Glycan degradation; xylan degradation.</text>
</comment>
<evidence type="ECO:0000256" key="2">
    <source>
        <dbReference type="ARBA" id="ARBA00005336"/>
    </source>
</evidence>
<dbReference type="GO" id="GO:0009044">
    <property type="term" value="F:xylan 1,4-beta-xylosidase activity"/>
    <property type="evidence" value="ECO:0007669"/>
    <property type="project" value="UniProtKB-EC"/>
</dbReference>
<dbReference type="AlphaFoldDB" id="A0A1T3CQS1"/>
<evidence type="ECO:0000313" key="15">
    <source>
        <dbReference type="Proteomes" id="UP000191004"/>
    </source>
</evidence>
<keyword evidence="5" id="KW-0378">Hydrolase</keyword>
<feature type="domain" description="Fibronectin type III-like" evidence="13">
    <location>
        <begin position="683"/>
        <end position="754"/>
    </location>
</feature>
<evidence type="ECO:0000256" key="9">
    <source>
        <dbReference type="ARBA" id="ARBA00023326"/>
    </source>
</evidence>
<dbReference type="OrthoDB" id="47059at2759"/>
<dbReference type="InterPro" id="IPR026891">
    <property type="entry name" value="Fn3-like"/>
</dbReference>
<feature type="signal peptide" evidence="12">
    <location>
        <begin position="1"/>
        <end position="20"/>
    </location>
</feature>
<dbReference type="InterPro" id="IPR013783">
    <property type="entry name" value="Ig-like_fold"/>
</dbReference>
<evidence type="ECO:0000256" key="12">
    <source>
        <dbReference type="SAM" id="SignalP"/>
    </source>
</evidence>
<dbReference type="Proteomes" id="UP000191004">
    <property type="component" value="Unassembled WGS sequence"/>
</dbReference>
<keyword evidence="4 12" id="KW-0732">Signal</keyword>
<accession>A0A1T3CQS1</accession>
<dbReference type="InterPro" id="IPR001764">
    <property type="entry name" value="Glyco_hydro_3_N"/>
</dbReference>
<name>A0A1T3CQS1_9HYPO</name>
<dbReference type="Gene3D" id="3.40.50.1700">
    <property type="entry name" value="Glycoside hydrolase family 3 C-terminal domain"/>
    <property type="match status" value="1"/>
</dbReference>
<evidence type="ECO:0000256" key="7">
    <source>
        <dbReference type="ARBA" id="ARBA00023277"/>
    </source>
</evidence>
<comment type="catalytic activity">
    <reaction evidence="10">
        <text>Hydrolysis of (1-&gt;4)-beta-D-xylans, to remove successive D-xylose residues from the non-reducing termini.</text>
        <dbReference type="EC" id="3.2.1.37"/>
    </reaction>
</comment>
<evidence type="ECO:0000256" key="8">
    <source>
        <dbReference type="ARBA" id="ARBA00023295"/>
    </source>
</evidence>
<dbReference type="Gene3D" id="2.60.40.10">
    <property type="entry name" value="Immunoglobulins"/>
    <property type="match status" value="1"/>
</dbReference>
<dbReference type="SMART" id="SM01217">
    <property type="entry name" value="Fn3_like"/>
    <property type="match status" value="1"/>
</dbReference>
<sequence length="777" mass="83498">MRVFLLTSFVELSLFPTVYSLFPNNEIPFPDCTQPPLSQNGICDTSLSTEARAAALVAELTLDEKAANLVNNAPGVERLGLPPYEWWNEALHGLAGVSPGQGINSTFTQGNVAFNSSTQFPSPIVLGAAFDDQLVHDIATAVSTEARAFSNHLKAGLDYWAPNINPYRDPRWGRGQETPGEDPYHVAQYAYNYVVGLQGGVGPAKPKVVSTCKHFAGYDIEDSDGVVRGSYNAIISTQDLAEYYLPSFRSCFRDAKAGAVMCSYNAVNGHPSCANSYMLETVLRDHWGWNSSAHWVTGDCGAVDGVFNQHHVGQSNAQGVALALNNGTDLDCGTAYSSYIASAVQSNYTTEAQLDQALGRLYGSLIVLGYFDPLEGQDYRTLGASDVNTPATQKLAYTALVEGITLLKNDDNILPIRPTGQTVLFVGPWANNASVSMFGNYNGVAPYKTIPVPTANASSYNWKVTYSQGLQYVLSNDTSQFAAAVSAAQEADVVVYIGGIDEQVEAEAHDRTSIDWPGAQLDLIQQLAAVKPVVVVQVGGGQIDDSTLLQNSNVKGLLWMGYPGQEFGPGLIDILSGVAAPAGRLPVTQYPADYINQVPMTDQSLRPSSSNPGRTYRWYNGSVIPFGTGLHYTEFNVTWAAGGSGKGTYDTADFNDVEDPKDLAEFDTFQVNVENIGSTVSDYVALLFLKSTDSGPQPYPLKTLVAYARAHNVHPGATTTLDLKVNVGQVARNDANGNLVLYPGTYTLQVDLENLSGPTAESQVQGAETVLDQFPQP</sequence>
<keyword evidence="3" id="KW-0858">Xylan degradation</keyword>
<keyword evidence="9" id="KW-0624">Polysaccharide degradation</keyword>
<evidence type="ECO:0000256" key="11">
    <source>
        <dbReference type="ARBA" id="ARBA00026107"/>
    </source>
</evidence>
<dbReference type="InterPro" id="IPR036962">
    <property type="entry name" value="Glyco_hydro_3_N_sf"/>
</dbReference>
<evidence type="ECO:0000256" key="5">
    <source>
        <dbReference type="ARBA" id="ARBA00022801"/>
    </source>
</evidence>
<dbReference type="SUPFAM" id="SSF52279">
    <property type="entry name" value="Beta-D-glucan exohydrolase, C-terminal domain"/>
    <property type="match status" value="1"/>
</dbReference>
<dbReference type="InterPro" id="IPR002772">
    <property type="entry name" value="Glyco_hydro_3_C"/>
</dbReference>
<comment type="caution">
    <text evidence="14">The sequence shown here is derived from an EMBL/GenBank/DDBJ whole genome shotgun (WGS) entry which is preliminary data.</text>
</comment>
<evidence type="ECO:0000256" key="6">
    <source>
        <dbReference type="ARBA" id="ARBA00023180"/>
    </source>
</evidence>
<dbReference type="InterPro" id="IPR036881">
    <property type="entry name" value="Glyco_hydro_3_C_sf"/>
</dbReference>
<dbReference type="GO" id="GO:0031222">
    <property type="term" value="P:arabinan catabolic process"/>
    <property type="evidence" value="ECO:0007669"/>
    <property type="project" value="TreeGrafter"/>
</dbReference>
<evidence type="ECO:0000256" key="10">
    <source>
        <dbReference type="ARBA" id="ARBA00024574"/>
    </source>
</evidence>
<keyword evidence="15" id="KW-1185">Reference proteome</keyword>
<feature type="chain" id="PRO_5012752441" description="xylan 1,4-beta-xylosidase" evidence="12">
    <location>
        <begin position="21"/>
        <end position="777"/>
    </location>
</feature>
<dbReference type="PANTHER" id="PTHR42721">
    <property type="entry name" value="SUGAR HYDROLASE-RELATED"/>
    <property type="match status" value="1"/>
</dbReference>
<keyword evidence="7" id="KW-0119">Carbohydrate metabolism</keyword>
<evidence type="ECO:0000313" key="14">
    <source>
        <dbReference type="EMBL" id="OPB43421.1"/>
    </source>
</evidence>
<dbReference type="UniPathway" id="UPA00114"/>
<dbReference type="InterPro" id="IPR017853">
    <property type="entry name" value="GH"/>
</dbReference>
<protein>
    <recommendedName>
        <fullName evidence="11">xylan 1,4-beta-xylosidase</fullName>
        <ecNumber evidence="11">3.2.1.37</ecNumber>
    </recommendedName>
</protein>
<dbReference type="Pfam" id="PF00933">
    <property type="entry name" value="Glyco_hydro_3"/>
    <property type="match status" value="1"/>
</dbReference>
<comment type="similarity">
    <text evidence="2">Belongs to the glycosyl hydrolase 3 family.</text>
</comment>
<reference evidence="14 15" key="1">
    <citation type="submission" date="2016-04" db="EMBL/GenBank/DDBJ databases">
        <title>Multiple horizontal gene transfer events from other fungi enriched the ability of the initially mycotrophic fungus Trichoderma (Ascomycota) to feed on dead plant biomass.</title>
        <authorList>
            <person name="Atanasova L."/>
            <person name="Chenthamara K."/>
            <person name="Zhang J."/>
            <person name="Grujic M."/>
            <person name="Henrissat B."/>
            <person name="Kuo A."/>
            <person name="Aertz A."/>
            <person name="Salamov A."/>
            <person name="Lipzen A."/>
            <person name="Labutti K."/>
            <person name="Barry K."/>
            <person name="Miao Y."/>
            <person name="Rahimi M.J."/>
            <person name="Shen Q."/>
            <person name="Grigoriev I.V."/>
            <person name="Kubicek C.P."/>
            <person name="Druzhinina I.S."/>
        </authorList>
    </citation>
    <scope>NUCLEOTIDE SEQUENCE [LARGE SCALE GENOMIC DNA]</scope>
    <source>
        <strain evidence="14 15">NJAU 4742</strain>
    </source>
</reference>
<dbReference type="InterPro" id="IPR044993">
    <property type="entry name" value="BXL"/>
</dbReference>
<keyword evidence="6" id="KW-0325">Glycoprotein</keyword>
<evidence type="ECO:0000256" key="3">
    <source>
        <dbReference type="ARBA" id="ARBA00022651"/>
    </source>
</evidence>
<dbReference type="EC" id="3.2.1.37" evidence="11"/>
<dbReference type="GO" id="GO:0045493">
    <property type="term" value="P:xylan catabolic process"/>
    <property type="evidence" value="ECO:0007669"/>
    <property type="project" value="UniProtKB-UniPathway"/>
</dbReference>
<gene>
    <name evidence="14" type="ORF">A0O28_0106120</name>
</gene>
<dbReference type="Gene3D" id="3.20.20.300">
    <property type="entry name" value="Glycoside hydrolase, family 3, N-terminal domain"/>
    <property type="match status" value="1"/>
</dbReference>
<keyword evidence="8" id="KW-0326">Glycosidase</keyword>
<proteinExistence type="inferred from homology"/>
<evidence type="ECO:0000256" key="1">
    <source>
        <dbReference type="ARBA" id="ARBA00004851"/>
    </source>
</evidence>
<dbReference type="PANTHER" id="PTHR42721:SF3">
    <property type="entry name" value="BETA-D-XYLOSIDASE 5-RELATED"/>
    <property type="match status" value="1"/>
</dbReference>
<dbReference type="EMBL" id="LVVK01000009">
    <property type="protein sequence ID" value="OPB43421.1"/>
    <property type="molecule type" value="Genomic_DNA"/>
</dbReference>
<evidence type="ECO:0000256" key="4">
    <source>
        <dbReference type="ARBA" id="ARBA00022729"/>
    </source>
</evidence>
<dbReference type="GO" id="GO:0046556">
    <property type="term" value="F:alpha-L-arabinofuranosidase activity"/>
    <property type="evidence" value="ECO:0007669"/>
    <property type="project" value="TreeGrafter"/>
</dbReference>
<organism evidence="14 15">
    <name type="scientific">Trichoderma guizhouense</name>
    <dbReference type="NCBI Taxonomy" id="1491466"/>
    <lineage>
        <taxon>Eukaryota</taxon>
        <taxon>Fungi</taxon>
        <taxon>Dikarya</taxon>
        <taxon>Ascomycota</taxon>
        <taxon>Pezizomycotina</taxon>
        <taxon>Sordariomycetes</taxon>
        <taxon>Hypocreomycetidae</taxon>
        <taxon>Hypocreales</taxon>
        <taxon>Hypocreaceae</taxon>
        <taxon>Trichoderma</taxon>
    </lineage>
</organism>
<dbReference type="SUPFAM" id="SSF51445">
    <property type="entry name" value="(Trans)glycosidases"/>
    <property type="match status" value="1"/>
</dbReference>
<dbReference type="Pfam" id="PF01915">
    <property type="entry name" value="Glyco_hydro_3_C"/>
    <property type="match status" value="1"/>
</dbReference>